<dbReference type="AlphaFoldDB" id="A0AAD7AMS4"/>
<feature type="chain" id="PRO_5042164836" evidence="1">
    <location>
        <begin position="18"/>
        <end position="168"/>
    </location>
</feature>
<dbReference type="SUPFAM" id="SSF51905">
    <property type="entry name" value="FAD/NAD(P)-binding domain"/>
    <property type="match status" value="1"/>
</dbReference>
<reference evidence="2" key="1">
    <citation type="submission" date="2023-03" db="EMBL/GenBank/DDBJ databases">
        <title>Massive genome expansion in bonnet fungi (Mycena s.s.) driven by repeated elements and novel gene families across ecological guilds.</title>
        <authorList>
            <consortium name="Lawrence Berkeley National Laboratory"/>
            <person name="Harder C.B."/>
            <person name="Miyauchi S."/>
            <person name="Viragh M."/>
            <person name="Kuo A."/>
            <person name="Thoen E."/>
            <person name="Andreopoulos B."/>
            <person name="Lu D."/>
            <person name="Skrede I."/>
            <person name="Drula E."/>
            <person name="Henrissat B."/>
            <person name="Morin E."/>
            <person name="Kohler A."/>
            <person name="Barry K."/>
            <person name="LaButti K."/>
            <person name="Morin E."/>
            <person name="Salamov A."/>
            <person name="Lipzen A."/>
            <person name="Mereny Z."/>
            <person name="Hegedus B."/>
            <person name="Baldrian P."/>
            <person name="Stursova M."/>
            <person name="Weitz H."/>
            <person name="Taylor A."/>
            <person name="Grigoriev I.V."/>
            <person name="Nagy L.G."/>
            <person name="Martin F."/>
            <person name="Kauserud H."/>
        </authorList>
    </citation>
    <scope>NUCLEOTIDE SEQUENCE</scope>
    <source>
        <strain evidence="2">CBHHK002</strain>
    </source>
</reference>
<dbReference type="Gene3D" id="3.50.50.60">
    <property type="entry name" value="FAD/NAD(P)-binding domain"/>
    <property type="match status" value="1"/>
</dbReference>
<name>A0AAD7AMS4_9AGAR</name>
<protein>
    <submittedName>
        <fullName evidence="2">Uncharacterized protein</fullName>
    </submittedName>
</protein>
<dbReference type="Gene3D" id="3.30.560.10">
    <property type="entry name" value="Glucose Oxidase, domain 3"/>
    <property type="match status" value="1"/>
</dbReference>
<comment type="caution">
    <text evidence="2">The sequence shown here is derived from an EMBL/GenBank/DDBJ whole genome shotgun (WGS) entry which is preliminary data.</text>
</comment>
<dbReference type="EMBL" id="JARIHO010000004">
    <property type="protein sequence ID" value="KAJ7363009.1"/>
    <property type="molecule type" value="Genomic_DNA"/>
</dbReference>
<dbReference type="InterPro" id="IPR036188">
    <property type="entry name" value="FAD/NAD-bd_sf"/>
</dbReference>
<organism evidence="2 3">
    <name type="scientific">Mycena albidolilacea</name>
    <dbReference type="NCBI Taxonomy" id="1033008"/>
    <lineage>
        <taxon>Eukaryota</taxon>
        <taxon>Fungi</taxon>
        <taxon>Dikarya</taxon>
        <taxon>Basidiomycota</taxon>
        <taxon>Agaricomycotina</taxon>
        <taxon>Agaricomycetes</taxon>
        <taxon>Agaricomycetidae</taxon>
        <taxon>Agaricales</taxon>
        <taxon>Marasmiineae</taxon>
        <taxon>Mycenaceae</taxon>
        <taxon>Mycena</taxon>
    </lineage>
</organism>
<dbReference type="Proteomes" id="UP001218218">
    <property type="component" value="Unassembled WGS sequence"/>
</dbReference>
<evidence type="ECO:0000313" key="3">
    <source>
        <dbReference type="Proteomes" id="UP001218218"/>
    </source>
</evidence>
<evidence type="ECO:0000256" key="1">
    <source>
        <dbReference type="SAM" id="SignalP"/>
    </source>
</evidence>
<gene>
    <name evidence="2" type="ORF">DFH08DRAFT_800011</name>
</gene>
<sequence>MLGRALVTLAYLAPCFCKVYKDVAQLPGLSYDFVIVGGGTAGNVVANRLTEDPDFSVLVWDDSSTAFMGLEAGVFNKGVIDSFIPGLVDNLLQPNIYEGKCRESMSSHPRRMQHTHWICCEAKGGGLEGTLFTPTINMSQNTLPLRVGQTFTNRTLVLIVLLSTENVA</sequence>
<proteinExistence type="predicted"/>
<keyword evidence="3" id="KW-1185">Reference proteome</keyword>
<feature type="signal peptide" evidence="1">
    <location>
        <begin position="1"/>
        <end position="17"/>
    </location>
</feature>
<keyword evidence="1" id="KW-0732">Signal</keyword>
<accession>A0AAD7AMS4</accession>
<evidence type="ECO:0000313" key="2">
    <source>
        <dbReference type="EMBL" id="KAJ7363009.1"/>
    </source>
</evidence>